<comment type="similarity">
    <text evidence="2">Belongs to the TSR2 family.</text>
</comment>
<evidence type="ECO:0000313" key="6">
    <source>
        <dbReference type="Proteomes" id="UP000605970"/>
    </source>
</evidence>
<comment type="caution">
    <text evidence="5">The sequence shown here is derived from an EMBL/GenBank/DDBJ whole genome shotgun (WGS) entry which is preliminary data.</text>
</comment>
<evidence type="ECO:0000256" key="2">
    <source>
        <dbReference type="ARBA" id="ARBA00006524"/>
    </source>
</evidence>
<evidence type="ECO:0000256" key="4">
    <source>
        <dbReference type="ARBA" id="ARBA00022552"/>
    </source>
</evidence>
<dbReference type="GO" id="GO:0006364">
    <property type="term" value="P:rRNA processing"/>
    <property type="evidence" value="ECO:0007669"/>
    <property type="project" value="UniProtKB-KW"/>
</dbReference>
<protein>
    <recommendedName>
        <fullName evidence="3">Pre-rRNA-processing protein TSR2 homolog</fullName>
    </recommendedName>
</protein>
<sequence length="157" mass="17957">MSIQLSNGILIENSFNGIKRIVRIILDSWPSYQFAVKNQLGGSQTTVKDEWFADVLSEHIFKHKDLYTYELSEWIEEILYNEFDTISEDNTLDSTADLLIKMSNWLLGRGKSSVEEATIMLKENIEKLMAMSSKKEIVENIVPPSDSSESEDGEEQD</sequence>
<dbReference type="Pfam" id="PF10273">
    <property type="entry name" value="WGG"/>
    <property type="match status" value="1"/>
</dbReference>
<accession>A0A8S9ZQS0</accession>
<proteinExistence type="inferred from homology"/>
<dbReference type="Proteomes" id="UP000605970">
    <property type="component" value="Unassembled WGS sequence"/>
</dbReference>
<dbReference type="AlphaFoldDB" id="A0A8S9ZQS0"/>
<evidence type="ECO:0000313" key="5">
    <source>
        <dbReference type="EMBL" id="KAF7635508.1"/>
    </source>
</evidence>
<name>A0A8S9ZQS0_9BILA</name>
<gene>
    <name evidence="5" type="ORF">Mgra_00005047</name>
</gene>
<dbReference type="InterPro" id="IPR019398">
    <property type="entry name" value="Pre-rRNA_process_TSR2"/>
</dbReference>
<evidence type="ECO:0000256" key="3">
    <source>
        <dbReference type="ARBA" id="ARBA00017551"/>
    </source>
</evidence>
<reference evidence="5" key="1">
    <citation type="journal article" date="2020" name="Ecol. Evol.">
        <title>Genome structure and content of the rice root-knot nematode (Meloidogyne graminicola).</title>
        <authorList>
            <person name="Phan N.T."/>
            <person name="Danchin E.G.J."/>
            <person name="Klopp C."/>
            <person name="Perfus-Barbeoch L."/>
            <person name="Kozlowski D.K."/>
            <person name="Koutsovoulos G.D."/>
            <person name="Lopez-Roques C."/>
            <person name="Bouchez O."/>
            <person name="Zahm M."/>
            <person name="Besnard G."/>
            <person name="Bellafiore S."/>
        </authorList>
    </citation>
    <scope>NUCLEOTIDE SEQUENCE</scope>
    <source>
        <strain evidence="5">VN-18</strain>
    </source>
</reference>
<dbReference type="EMBL" id="JABEBT010000041">
    <property type="protein sequence ID" value="KAF7635508.1"/>
    <property type="molecule type" value="Genomic_DNA"/>
</dbReference>
<evidence type="ECO:0000256" key="1">
    <source>
        <dbReference type="ARBA" id="ARBA00002210"/>
    </source>
</evidence>
<dbReference type="OrthoDB" id="263560at2759"/>
<organism evidence="5 6">
    <name type="scientific">Meloidogyne graminicola</name>
    <dbReference type="NCBI Taxonomy" id="189291"/>
    <lineage>
        <taxon>Eukaryota</taxon>
        <taxon>Metazoa</taxon>
        <taxon>Ecdysozoa</taxon>
        <taxon>Nematoda</taxon>
        <taxon>Chromadorea</taxon>
        <taxon>Rhabditida</taxon>
        <taxon>Tylenchina</taxon>
        <taxon>Tylenchomorpha</taxon>
        <taxon>Tylenchoidea</taxon>
        <taxon>Meloidogynidae</taxon>
        <taxon>Meloidogyninae</taxon>
        <taxon>Meloidogyne</taxon>
    </lineage>
</organism>
<keyword evidence="4" id="KW-0698">rRNA processing</keyword>
<comment type="function">
    <text evidence="1">May be involved in 20S pre-rRNA processing.</text>
</comment>
<keyword evidence="6" id="KW-1185">Reference proteome</keyword>
<dbReference type="PANTHER" id="PTHR21250">
    <property type="entry name" value="PRE-RRNA-PROCESSING PROTEIN TSR2 HOMOLOG"/>
    <property type="match status" value="1"/>
</dbReference>